<evidence type="ECO:0000313" key="2">
    <source>
        <dbReference type="Proteomes" id="UP000663889"/>
    </source>
</evidence>
<sequence length="62" mass="7192">QSLGKLRQWSQRPCQIILFDEQERTVLFEQLALGSDNEQIEQCLIGLPCFICLHTGNFILEK</sequence>
<feature type="non-terminal residue" evidence="1">
    <location>
        <position position="1"/>
    </location>
</feature>
<dbReference type="EMBL" id="CAJNOU010021618">
    <property type="protein sequence ID" value="CAF1588097.1"/>
    <property type="molecule type" value="Genomic_DNA"/>
</dbReference>
<comment type="caution">
    <text evidence="1">The sequence shown here is derived from an EMBL/GenBank/DDBJ whole genome shotgun (WGS) entry which is preliminary data.</text>
</comment>
<evidence type="ECO:0000313" key="1">
    <source>
        <dbReference type="EMBL" id="CAF1588097.1"/>
    </source>
</evidence>
<dbReference type="AlphaFoldDB" id="A0A815ZR90"/>
<dbReference type="Proteomes" id="UP000663889">
    <property type="component" value="Unassembled WGS sequence"/>
</dbReference>
<protein>
    <submittedName>
        <fullName evidence="1">Uncharacterized protein</fullName>
    </submittedName>
</protein>
<accession>A0A815ZR90</accession>
<gene>
    <name evidence="1" type="ORF">SEV965_LOCUS40061</name>
</gene>
<proteinExistence type="predicted"/>
<reference evidence="1" key="1">
    <citation type="submission" date="2021-02" db="EMBL/GenBank/DDBJ databases">
        <authorList>
            <person name="Nowell W R."/>
        </authorList>
    </citation>
    <scope>NUCLEOTIDE SEQUENCE</scope>
</reference>
<organism evidence="1 2">
    <name type="scientific">Rotaria sordida</name>
    <dbReference type="NCBI Taxonomy" id="392033"/>
    <lineage>
        <taxon>Eukaryota</taxon>
        <taxon>Metazoa</taxon>
        <taxon>Spiralia</taxon>
        <taxon>Gnathifera</taxon>
        <taxon>Rotifera</taxon>
        <taxon>Eurotatoria</taxon>
        <taxon>Bdelloidea</taxon>
        <taxon>Philodinida</taxon>
        <taxon>Philodinidae</taxon>
        <taxon>Rotaria</taxon>
    </lineage>
</organism>
<name>A0A815ZR90_9BILA</name>